<dbReference type="Pfam" id="PF06760">
    <property type="entry name" value="DUF1221"/>
    <property type="match status" value="1"/>
</dbReference>
<dbReference type="InterPro" id="IPR000719">
    <property type="entry name" value="Prot_kinase_dom"/>
</dbReference>
<evidence type="ECO:0000313" key="2">
    <source>
        <dbReference type="EMBL" id="CAK9228449.1"/>
    </source>
</evidence>
<dbReference type="InterPro" id="IPR008271">
    <property type="entry name" value="Ser/Thr_kinase_AS"/>
</dbReference>
<keyword evidence="3" id="KW-1185">Reference proteome</keyword>
<evidence type="ECO:0000259" key="1">
    <source>
        <dbReference type="PROSITE" id="PS50011"/>
    </source>
</evidence>
<dbReference type="SMART" id="SM00220">
    <property type="entry name" value="S_TKc"/>
    <property type="match status" value="1"/>
</dbReference>
<dbReference type="PANTHER" id="PTHR44329">
    <property type="entry name" value="SERINE/THREONINE-PROTEIN KINASE TNNI3K-RELATED"/>
    <property type="match status" value="1"/>
</dbReference>
<sequence>MTNSNYFQLSWDEVKRLLKKKKSLQVNQNQCRLLTEKLGEILAKVHGDIRSLPDDERIPFCEQQCKRALEELYRVTTEAEAILRACRNKDWLHAAVKLVDKTQTFVEFFFELDWCAAVIRIVASDARNDTTSSNLHRDMIEGFTPAECARKREAIRGMLKKAALEDHGILRKRLLELQQRGGVSDEQVGKLVQNLLKLEPPPFDNKKNGAFLPNIEPTELVSGKKRGAGASGVVYEVLWLGQSFAKKKVYGTFTHEAEILAGLSHPNIVRLFGVSTPKREDDSSLIMELMSGDLHDCIHSRGSDQSEPFELDVALDIMLQTAEGMQYLYHKRIVHRDLKSLNILVDPVDNLAMAEKGYLRVKVTDFGLAKIKAASATSSSLTRVGTTLWMAPELHPSSHVGESSEPGSNEKHHPFKADVYSYAVTCSEILTGKSPFQGEPRTDIRKRIKDAGLRPSLPDSLPPYLVSLIHRCWDADACKRPDFSEICAELRHVKASLMIGGEQLVQAMKYPLSATELYERKTMYQAFLAAAEVETNHVTRVLVIGSSTKLLTETTFVAQLCKMNPTVLDSLGPDLLDLRSETMDINREWKHPTLPLCIHVSNGTGDNRQLECINKFLEERNLSWTWSSWLAQWKVLLWEVWNHDNDEQGQQPMMDTLNSSNRIHAVWILHPIYENIQCKWILLLKKTLSVYELPIQIVIADSDSDPTGEDLQRNILDKQQFLFPNVPALPDHFIVVPLKKSTRMIKSQRTEDLKGQMIHHPQMFRQLKQLDHKALWASSEVINTMANIKCTAQIICQISSRLHKHGITIPMTTYSQLPKSYSLTYSGIFTLKCLCEIFQVPKKMEVAMFRKLVSWEMDGATPFSLGDGKYPQFSIRIATVILYFKALHCKGRTHNGLSDTDYSSELDNFYKSYGNRLEEFVRNVHFGICSKIRKMLHSSNFKEQLQIFLERFFINVINCSP</sequence>
<evidence type="ECO:0000313" key="3">
    <source>
        <dbReference type="Proteomes" id="UP001497512"/>
    </source>
</evidence>
<dbReference type="SUPFAM" id="SSF56112">
    <property type="entry name" value="Protein kinase-like (PK-like)"/>
    <property type="match status" value="1"/>
</dbReference>
<gene>
    <name evidence="2" type="ORF">CSSPTR1EN2_LOCUS19089</name>
</gene>
<dbReference type="Gene3D" id="3.30.200.20">
    <property type="entry name" value="Phosphorylase Kinase, domain 1"/>
    <property type="match status" value="1"/>
</dbReference>
<dbReference type="PANTHER" id="PTHR44329:SF260">
    <property type="entry name" value="PROTEIN KINASE DOMAIN-CONTAINING PROTEIN"/>
    <property type="match status" value="1"/>
</dbReference>
<dbReference type="InterPro" id="IPR011009">
    <property type="entry name" value="Kinase-like_dom_sf"/>
</dbReference>
<proteinExistence type="predicted"/>
<dbReference type="InterPro" id="IPR010632">
    <property type="entry name" value="DUF1221"/>
</dbReference>
<dbReference type="EMBL" id="OZ019898">
    <property type="protein sequence ID" value="CAK9228449.1"/>
    <property type="molecule type" value="Genomic_DNA"/>
</dbReference>
<dbReference type="PROSITE" id="PS50011">
    <property type="entry name" value="PROTEIN_KINASE_DOM"/>
    <property type="match status" value="1"/>
</dbReference>
<organism evidence="2 3">
    <name type="scientific">Sphagnum troendelagicum</name>
    <dbReference type="NCBI Taxonomy" id="128251"/>
    <lineage>
        <taxon>Eukaryota</taxon>
        <taxon>Viridiplantae</taxon>
        <taxon>Streptophyta</taxon>
        <taxon>Embryophyta</taxon>
        <taxon>Bryophyta</taxon>
        <taxon>Sphagnophytina</taxon>
        <taxon>Sphagnopsida</taxon>
        <taxon>Sphagnales</taxon>
        <taxon>Sphagnaceae</taxon>
        <taxon>Sphagnum</taxon>
    </lineage>
</organism>
<dbReference type="InterPro" id="IPR001245">
    <property type="entry name" value="Ser-Thr/Tyr_kinase_cat_dom"/>
</dbReference>
<protein>
    <recommendedName>
        <fullName evidence="1">Protein kinase domain-containing protein</fullName>
    </recommendedName>
</protein>
<dbReference type="Proteomes" id="UP001497512">
    <property type="component" value="Chromosome 6"/>
</dbReference>
<name>A0ABP0URF2_9BRYO</name>
<accession>A0ABP0URF2</accession>
<dbReference type="InterPro" id="IPR051681">
    <property type="entry name" value="Ser/Thr_Kinases-Pseudokinases"/>
</dbReference>
<feature type="domain" description="Protein kinase" evidence="1">
    <location>
        <begin position="220"/>
        <end position="495"/>
    </location>
</feature>
<reference evidence="2" key="1">
    <citation type="submission" date="2024-02" db="EMBL/GenBank/DDBJ databases">
        <authorList>
            <consortium name="ELIXIR-Norway"/>
            <consortium name="Elixir Norway"/>
        </authorList>
    </citation>
    <scope>NUCLEOTIDE SEQUENCE</scope>
</reference>
<dbReference type="PROSITE" id="PS00108">
    <property type="entry name" value="PROTEIN_KINASE_ST"/>
    <property type="match status" value="1"/>
</dbReference>
<dbReference type="Pfam" id="PF07714">
    <property type="entry name" value="PK_Tyr_Ser-Thr"/>
    <property type="match status" value="1"/>
</dbReference>
<dbReference type="Gene3D" id="1.10.510.10">
    <property type="entry name" value="Transferase(Phosphotransferase) domain 1"/>
    <property type="match status" value="1"/>
</dbReference>